<accession>A0A812ZSP1</accession>
<dbReference type="EMBL" id="CAJNJA010049384">
    <property type="protein sequence ID" value="CAE7837011.1"/>
    <property type="molecule type" value="Genomic_DNA"/>
</dbReference>
<keyword evidence="2" id="KW-1185">Reference proteome</keyword>
<evidence type="ECO:0000313" key="2">
    <source>
        <dbReference type="Proteomes" id="UP000601435"/>
    </source>
</evidence>
<dbReference type="Proteomes" id="UP000601435">
    <property type="component" value="Unassembled WGS sequence"/>
</dbReference>
<gene>
    <name evidence="1" type="ORF">SNEC2469_LOCUS25207</name>
</gene>
<feature type="non-terminal residue" evidence="1">
    <location>
        <position position="51"/>
    </location>
</feature>
<name>A0A812ZSP1_9DINO</name>
<evidence type="ECO:0000313" key="1">
    <source>
        <dbReference type="EMBL" id="CAE7837011.1"/>
    </source>
</evidence>
<comment type="caution">
    <text evidence="1">The sequence shown here is derived from an EMBL/GenBank/DDBJ whole genome shotgun (WGS) entry which is preliminary data.</text>
</comment>
<feature type="non-terminal residue" evidence="1">
    <location>
        <position position="1"/>
    </location>
</feature>
<proteinExistence type="predicted"/>
<reference evidence="1" key="1">
    <citation type="submission" date="2021-02" db="EMBL/GenBank/DDBJ databases">
        <authorList>
            <person name="Dougan E. K."/>
            <person name="Rhodes N."/>
            <person name="Thang M."/>
            <person name="Chan C."/>
        </authorList>
    </citation>
    <scope>NUCLEOTIDE SEQUENCE</scope>
</reference>
<organism evidence="1 2">
    <name type="scientific">Symbiodinium necroappetens</name>
    <dbReference type="NCBI Taxonomy" id="1628268"/>
    <lineage>
        <taxon>Eukaryota</taxon>
        <taxon>Sar</taxon>
        <taxon>Alveolata</taxon>
        <taxon>Dinophyceae</taxon>
        <taxon>Suessiales</taxon>
        <taxon>Symbiodiniaceae</taxon>
        <taxon>Symbiodinium</taxon>
    </lineage>
</organism>
<dbReference type="AlphaFoldDB" id="A0A812ZSP1"/>
<protein>
    <submittedName>
        <fullName evidence="1">Uncharacterized protein</fullName>
    </submittedName>
</protein>
<sequence>GTRCCPTSKSYSSRARSCKASWTSSAAATVQPSAASSPLPRPSFPCWSWLH</sequence>